<feature type="region of interest" description="Disordered" evidence="1">
    <location>
        <begin position="29"/>
        <end position="52"/>
    </location>
</feature>
<dbReference type="RefSeq" id="WP_009533607.1">
    <property type="nucleotide sequence ID" value="NZ_JH590864.1"/>
</dbReference>
<protein>
    <recommendedName>
        <fullName evidence="4">Lipoprotein</fullName>
    </recommendedName>
</protein>
<accession>A0AA36Y3M4</accession>
<evidence type="ECO:0000256" key="1">
    <source>
        <dbReference type="SAM" id="MobiDB-lite"/>
    </source>
</evidence>
<reference evidence="2 3" key="1">
    <citation type="submission" date="2011-10" db="EMBL/GenBank/DDBJ databases">
        <title>The Genome Sequence of Lachnospiraceae bacterium ACC2.</title>
        <authorList>
            <consortium name="The Broad Institute Genome Sequencing Platform"/>
            <person name="Earl A."/>
            <person name="Ward D."/>
            <person name="Feldgarden M."/>
            <person name="Gevers D."/>
            <person name="Sizova M."/>
            <person name="Hazen A."/>
            <person name="Epstein S."/>
            <person name="Young S.K."/>
            <person name="Zeng Q."/>
            <person name="Gargeya S."/>
            <person name="Fitzgerald M."/>
            <person name="Haas B."/>
            <person name="Abouelleil A."/>
            <person name="Alvarado L."/>
            <person name="Arachchi H.M."/>
            <person name="Berlin A."/>
            <person name="Brown A."/>
            <person name="Chapman S.B."/>
            <person name="Chen Z."/>
            <person name="Dunbar C."/>
            <person name="Freedman E."/>
            <person name="Gearin G."/>
            <person name="Goldberg J."/>
            <person name="Griggs A."/>
            <person name="Gujja S."/>
            <person name="Heiman D."/>
            <person name="Howarth C."/>
            <person name="Larson L."/>
            <person name="Lui A."/>
            <person name="MacDonald P.J.P."/>
            <person name="Montmayeur A."/>
            <person name="Murphy C."/>
            <person name="Neiman D."/>
            <person name="Pearson M."/>
            <person name="Priest M."/>
            <person name="Roberts A."/>
            <person name="Saif S."/>
            <person name="Shea T."/>
            <person name="Shenoy N."/>
            <person name="Sisk P."/>
            <person name="Stolte C."/>
            <person name="Sykes S."/>
            <person name="Wortman J."/>
            <person name="Nusbaum C."/>
            <person name="Birren B."/>
        </authorList>
    </citation>
    <scope>NUCLEOTIDE SEQUENCE [LARGE SCALE GENOMIC DNA]</scope>
    <source>
        <strain evidence="2 3">ACC2</strain>
    </source>
</reference>
<dbReference type="AlphaFoldDB" id="A0AA36Y3M4"/>
<feature type="compositionally biased region" description="Low complexity" evidence="1">
    <location>
        <begin position="37"/>
        <end position="52"/>
    </location>
</feature>
<dbReference type="GeneID" id="86941513"/>
<name>A0AA36Y3M4_9FIRM</name>
<keyword evidence="3" id="KW-1185">Reference proteome</keyword>
<evidence type="ECO:0000313" key="2">
    <source>
        <dbReference type="EMBL" id="EHO15878.1"/>
    </source>
</evidence>
<comment type="caution">
    <text evidence="2">The sequence shown here is derived from an EMBL/GenBank/DDBJ whole genome shotgun (WGS) entry which is preliminary data.</text>
</comment>
<sequence>MRRENGMALLLLSATLLLFAGCGQKKSKEATNSAVPGTASVSEESAATGTAAEAEETLSGVVLEASMNGFTLQNKDRGLIYIATGEDAAEKPDLTRLANGIVPGEGIRLLGKTEDGTFQLSAAADEATALGDKDALYTVGQALLAVRDKNPDALAGMATYPLYLGLASGNEVDNKDELLQKYTAEQIFTDAFCESVLHADLLTIKAADGNLVVSANGGRPNMIFTKTDAGYKLSAVNVTK</sequence>
<dbReference type="PROSITE" id="PS51257">
    <property type="entry name" value="PROKAR_LIPOPROTEIN"/>
    <property type="match status" value="1"/>
</dbReference>
<gene>
    <name evidence="2" type="ORF">HMPREF9623_01789</name>
</gene>
<evidence type="ECO:0008006" key="4">
    <source>
        <dbReference type="Google" id="ProtNLM"/>
    </source>
</evidence>
<organism evidence="2 3">
    <name type="scientific">Stomatobaculum longum</name>
    <dbReference type="NCBI Taxonomy" id="796942"/>
    <lineage>
        <taxon>Bacteria</taxon>
        <taxon>Bacillati</taxon>
        <taxon>Bacillota</taxon>
        <taxon>Clostridia</taxon>
        <taxon>Lachnospirales</taxon>
        <taxon>Lachnospiraceae</taxon>
        <taxon>Stomatobaculum</taxon>
    </lineage>
</organism>
<evidence type="ECO:0000313" key="3">
    <source>
        <dbReference type="Proteomes" id="UP000018466"/>
    </source>
</evidence>
<dbReference type="EMBL" id="AGEL01000014">
    <property type="protein sequence ID" value="EHO15878.1"/>
    <property type="molecule type" value="Genomic_DNA"/>
</dbReference>
<dbReference type="Proteomes" id="UP000018466">
    <property type="component" value="Unassembled WGS sequence"/>
</dbReference>
<proteinExistence type="predicted"/>